<evidence type="ECO:0000313" key="1">
    <source>
        <dbReference type="Proteomes" id="UP000790787"/>
    </source>
</evidence>
<keyword evidence="1" id="KW-1185">Reference proteome</keyword>
<sequence length="311" mass="36367">MQAAGDAVASTGVRVTQYSILSNMNVVTWNVRGLNKTYKHKELRIAIKENKMGLLTVLEHRIKECKAEKIIKKIVPGWEWVSNYGNNTTGRFWILWNPHVICFTLLEMDPQFIHGQIKVHEANLAFSFIAIYGLHTIQDMRSLWRKLKELEGIQHGPWIAMGDFNAIINEEDRQHGSQVQDIETMDFRDFLTESAMIELQTYGREYTWTNNHTYSRIDRAIVNAAWMNGMPVSQVQIMEPQFSDHSPLKIKFDQYTGGKTKPFRFFNCIAEHQDFLPLIEDCWKLPTPETYMRRVWNKLKSVKQRLKTLNT</sequence>
<gene>
    <name evidence="2" type="primary">LOC142177361</name>
</gene>
<name>A0AC58TXJ1_TOBAC</name>
<dbReference type="RefSeq" id="XP_075101938.1">
    <property type="nucleotide sequence ID" value="XM_075245837.1"/>
</dbReference>
<reference evidence="2" key="2">
    <citation type="submission" date="2025-08" db="UniProtKB">
        <authorList>
            <consortium name="RefSeq"/>
        </authorList>
    </citation>
    <scope>IDENTIFICATION</scope>
    <source>
        <tissue evidence="2">Leaf</tissue>
    </source>
</reference>
<organism evidence="1 2">
    <name type="scientific">Nicotiana tabacum</name>
    <name type="common">Common tobacco</name>
    <dbReference type="NCBI Taxonomy" id="4097"/>
    <lineage>
        <taxon>Eukaryota</taxon>
        <taxon>Viridiplantae</taxon>
        <taxon>Streptophyta</taxon>
        <taxon>Embryophyta</taxon>
        <taxon>Tracheophyta</taxon>
        <taxon>Spermatophyta</taxon>
        <taxon>Magnoliopsida</taxon>
        <taxon>eudicotyledons</taxon>
        <taxon>Gunneridae</taxon>
        <taxon>Pentapetalae</taxon>
        <taxon>asterids</taxon>
        <taxon>lamiids</taxon>
        <taxon>Solanales</taxon>
        <taxon>Solanaceae</taxon>
        <taxon>Nicotianoideae</taxon>
        <taxon>Nicotianeae</taxon>
        <taxon>Nicotiana</taxon>
    </lineage>
</organism>
<proteinExistence type="predicted"/>
<accession>A0AC58TXJ1</accession>
<reference evidence="1" key="1">
    <citation type="journal article" date="2014" name="Nat. Commun.">
        <title>The tobacco genome sequence and its comparison with those of tomato and potato.</title>
        <authorList>
            <person name="Sierro N."/>
            <person name="Battey J.N."/>
            <person name="Ouadi S."/>
            <person name="Bakaher N."/>
            <person name="Bovet L."/>
            <person name="Willig A."/>
            <person name="Goepfert S."/>
            <person name="Peitsch M.C."/>
            <person name="Ivanov N.V."/>
        </authorList>
    </citation>
    <scope>NUCLEOTIDE SEQUENCE [LARGE SCALE GENOMIC DNA]</scope>
</reference>
<dbReference type="Proteomes" id="UP000790787">
    <property type="component" value="Chromosome 23"/>
</dbReference>
<protein>
    <submittedName>
        <fullName evidence="2">Uncharacterized protein LOC142177361</fullName>
    </submittedName>
</protein>
<evidence type="ECO:0000313" key="2">
    <source>
        <dbReference type="RefSeq" id="XP_075101938.1"/>
    </source>
</evidence>